<dbReference type="Pfam" id="PF00528">
    <property type="entry name" value="BPD_transp_1"/>
    <property type="match status" value="1"/>
</dbReference>
<evidence type="ECO:0000313" key="10">
    <source>
        <dbReference type="Proteomes" id="UP000217083"/>
    </source>
</evidence>
<feature type="transmembrane region" description="Helical" evidence="7">
    <location>
        <begin position="70"/>
        <end position="96"/>
    </location>
</feature>
<comment type="subcellular location">
    <subcellularLocation>
        <location evidence="1">Cell membrane</location>
        <topology evidence="1">Multi-pass membrane protein</topology>
    </subcellularLocation>
</comment>
<dbReference type="PANTHER" id="PTHR30465">
    <property type="entry name" value="INNER MEMBRANE ABC TRANSPORTER"/>
    <property type="match status" value="1"/>
</dbReference>
<sequence length="282" mass="32658">MNGSMRYIFQFIVACLGIILIGIIPVIFYAIVKLFKDLKDILITLFNLGDLTYTVKGTVRPVFPAIIEPYLYSMTVLFVALIIGVVSAVILTYITMLLHRKIINGIKFVVFILESLPDIFVILLVQAFIIFIYHKTDTLLFSIAVYKEKIYFLPIICLAVLPAVQFYKILILIFEEELEQPYVELARGKGMKKSWILLNHVLRNAAISMFYHSKSILWFMLSNLLILEYLFNLFGITTFLREYMTPSIFTIGVFMIFFPLFIIYSVGERLILRLKEREAAKI</sequence>
<dbReference type="EMBL" id="NPIA01000005">
    <property type="protein sequence ID" value="OZM56736.1"/>
    <property type="molecule type" value="Genomic_DNA"/>
</dbReference>
<feature type="transmembrane region" description="Helical" evidence="7">
    <location>
        <begin position="108"/>
        <end position="131"/>
    </location>
</feature>
<feature type="domain" description="ABC transmembrane type-1" evidence="8">
    <location>
        <begin position="81"/>
        <end position="264"/>
    </location>
</feature>
<evidence type="ECO:0000313" key="9">
    <source>
        <dbReference type="EMBL" id="OZM56736.1"/>
    </source>
</evidence>
<dbReference type="SUPFAM" id="SSF161098">
    <property type="entry name" value="MetI-like"/>
    <property type="match status" value="1"/>
</dbReference>
<dbReference type="GO" id="GO:0055085">
    <property type="term" value="P:transmembrane transport"/>
    <property type="evidence" value="ECO:0007669"/>
    <property type="project" value="InterPro"/>
</dbReference>
<gene>
    <name evidence="9" type="ORF">CIB95_10980</name>
</gene>
<dbReference type="InterPro" id="IPR000515">
    <property type="entry name" value="MetI-like"/>
</dbReference>
<feature type="transmembrane region" description="Helical" evidence="7">
    <location>
        <begin position="151"/>
        <end position="174"/>
    </location>
</feature>
<evidence type="ECO:0000256" key="3">
    <source>
        <dbReference type="ARBA" id="ARBA00022475"/>
    </source>
</evidence>
<evidence type="ECO:0000256" key="5">
    <source>
        <dbReference type="ARBA" id="ARBA00022989"/>
    </source>
</evidence>
<feature type="transmembrane region" description="Helical" evidence="7">
    <location>
        <begin position="7"/>
        <end position="32"/>
    </location>
</feature>
<name>A0A263BU82_9BACI</name>
<protein>
    <recommendedName>
        <fullName evidence="8">ABC transmembrane type-1 domain-containing protein</fullName>
    </recommendedName>
</protein>
<dbReference type="RefSeq" id="WP_094925103.1">
    <property type="nucleotide sequence ID" value="NZ_NPIA01000005.1"/>
</dbReference>
<keyword evidence="6 7" id="KW-0472">Membrane</keyword>
<organism evidence="9 10">
    <name type="scientific">Lottiidibacillus patelloidae</name>
    <dbReference type="NCBI Taxonomy" id="2670334"/>
    <lineage>
        <taxon>Bacteria</taxon>
        <taxon>Bacillati</taxon>
        <taxon>Bacillota</taxon>
        <taxon>Bacilli</taxon>
        <taxon>Bacillales</taxon>
        <taxon>Bacillaceae</taxon>
        <taxon>Lottiidibacillus</taxon>
    </lineage>
</organism>
<keyword evidence="5 7" id="KW-1133">Transmembrane helix</keyword>
<keyword evidence="3" id="KW-1003">Cell membrane</keyword>
<evidence type="ECO:0000256" key="2">
    <source>
        <dbReference type="ARBA" id="ARBA00022448"/>
    </source>
</evidence>
<dbReference type="CDD" id="cd06261">
    <property type="entry name" value="TM_PBP2"/>
    <property type="match status" value="1"/>
</dbReference>
<evidence type="ECO:0000259" key="8">
    <source>
        <dbReference type="Pfam" id="PF00528"/>
    </source>
</evidence>
<keyword evidence="4 7" id="KW-0812">Transmembrane</keyword>
<reference evidence="9 10" key="2">
    <citation type="submission" date="2017-09" db="EMBL/GenBank/DDBJ databases">
        <title>Bacillus patelloidae sp. nov., isolated from the intestinal tract of a marine limpet.</title>
        <authorList>
            <person name="Liu R."/>
            <person name="Dong C."/>
            <person name="Shao Z."/>
        </authorList>
    </citation>
    <scope>NUCLEOTIDE SEQUENCE [LARGE SCALE GENOMIC DNA]</scope>
    <source>
        <strain evidence="9 10">SA5d-4</strain>
    </source>
</reference>
<keyword evidence="2" id="KW-0813">Transport</keyword>
<keyword evidence="10" id="KW-1185">Reference proteome</keyword>
<evidence type="ECO:0000256" key="7">
    <source>
        <dbReference type="SAM" id="Phobius"/>
    </source>
</evidence>
<feature type="transmembrane region" description="Helical" evidence="7">
    <location>
        <begin position="248"/>
        <end position="267"/>
    </location>
</feature>
<dbReference type="PANTHER" id="PTHR30465:SF44">
    <property type="entry name" value="ABC-TYPE DIPEPTIDE_OLIGOPEPTIDE TRANSPORT SYSTEM, PERMEASE COMPONENT"/>
    <property type="match status" value="1"/>
</dbReference>
<dbReference type="Gene3D" id="1.10.3720.10">
    <property type="entry name" value="MetI-like"/>
    <property type="match status" value="1"/>
</dbReference>
<dbReference type="GO" id="GO:0005886">
    <property type="term" value="C:plasma membrane"/>
    <property type="evidence" value="ECO:0007669"/>
    <property type="project" value="UniProtKB-SubCell"/>
</dbReference>
<reference evidence="10" key="1">
    <citation type="submission" date="2017-08" db="EMBL/GenBank/DDBJ databases">
        <authorList>
            <person name="Huang Z."/>
        </authorList>
    </citation>
    <scope>NUCLEOTIDE SEQUENCE [LARGE SCALE GENOMIC DNA]</scope>
    <source>
        <strain evidence="10">SA5d-4</strain>
    </source>
</reference>
<evidence type="ECO:0000256" key="6">
    <source>
        <dbReference type="ARBA" id="ARBA00023136"/>
    </source>
</evidence>
<proteinExistence type="predicted"/>
<accession>A0A263BU82</accession>
<dbReference type="InterPro" id="IPR035906">
    <property type="entry name" value="MetI-like_sf"/>
</dbReference>
<dbReference type="Proteomes" id="UP000217083">
    <property type="component" value="Unassembled WGS sequence"/>
</dbReference>
<dbReference type="AlphaFoldDB" id="A0A263BU82"/>
<evidence type="ECO:0000256" key="1">
    <source>
        <dbReference type="ARBA" id="ARBA00004651"/>
    </source>
</evidence>
<comment type="caution">
    <text evidence="9">The sequence shown here is derived from an EMBL/GenBank/DDBJ whole genome shotgun (WGS) entry which is preliminary data.</text>
</comment>
<evidence type="ECO:0000256" key="4">
    <source>
        <dbReference type="ARBA" id="ARBA00022692"/>
    </source>
</evidence>
<feature type="transmembrane region" description="Helical" evidence="7">
    <location>
        <begin position="217"/>
        <end position="236"/>
    </location>
</feature>